<sequence>MKAHVLQLLLLSTAAFAESLVDQTDEKVTPEPCKVRAWVRAEDLSPDHVSRGELRIKVSRVECANQVASVALRLQFDEFGEVKYLKKGAVIPEVQASNQTASVESLDWMANDVVLDYQAHDDAKSDPELWTVRAEERRVWATEATLLDNNPDLSHPIVTPFTVVVPAVNYPPVTTRYRNLYEPVPQHAFSDLGYRYMALVKFVNGRTEDVLAGHTTFAPSSETRPHPVPFIANQTFADPGCEREYPTARKRAERLESCLPEAQRSTFVAEITLEDGNVVQQGQTLKGRVTVRGTNGSTVMARLSLRLWSLSRHPWAQTQAEKGGDMLFYNATSGMCRGESALVLDANSPNFDYVFNDTDNQIFSTTVSTHQELSLTKPYIDFELELPRDVPVDFASYYSHSESSMRMHLDVIYSRDVAKCMQPNSLDVLDEEISTEDSVKTEEGLWDVYTPIGKPRQDESQYYRTLTLAADIPVVVVSHSSVNNSIPHYLSPGALAPVLQRGTEAEKPGSFPLVEPVFIVEALANTSARLMQSGTSDPAKWRQKYMNFSRRAVMNSDPTQDYRGGSYAGLLWRKKVVAEERGIWPLPAEVVEGGDNQEPFSIPH</sequence>
<name>A0AAD7HAQ5_9AGAR</name>
<dbReference type="EMBL" id="JARKIB010000296">
    <property type="protein sequence ID" value="KAJ7716145.1"/>
    <property type="molecule type" value="Genomic_DNA"/>
</dbReference>
<feature type="signal peptide" evidence="1">
    <location>
        <begin position="1"/>
        <end position="19"/>
    </location>
</feature>
<dbReference type="AlphaFoldDB" id="A0AAD7HAQ5"/>
<keyword evidence="3" id="KW-1185">Reference proteome</keyword>
<comment type="caution">
    <text evidence="2">The sequence shown here is derived from an EMBL/GenBank/DDBJ whole genome shotgun (WGS) entry which is preliminary data.</text>
</comment>
<reference evidence="2" key="1">
    <citation type="submission" date="2023-03" db="EMBL/GenBank/DDBJ databases">
        <title>Massive genome expansion in bonnet fungi (Mycena s.s.) driven by repeated elements and novel gene families across ecological guilds.</title>
        <authorList>
            <consortium name="Lawrence Berkeley National Laboratory"/>
            <person name="Harder C.B."/>
            <person name="Miyauchi S."/>
            <person name="Viragh M."/>
            <person name="Kuo A."/>
            <person name="Thoen E."/>
            <person name="Andreopoulos B."/>
            <person name="Lu D."/>
            <person name="Skrede I."/>
            <person name="Drula E."/>
            <person name="Henrissat B."/>
            <person name="Morin E."/>
            <person name="Kohler A."/>
            <person name="Barry K."/>
            <person name="LaButti K."/>
            <person name="Morin E."/>
            <person name="Salamov A."/>
            <person name="Lipzen A."/>
            <person name="Mereny Z."/>
            <person name="Hegedus B."/>
            <person name="Baldrian P."/>
            <person name="Stursova M."/>
            <person name="Weitz H."/>
            <person name="Taylor A."/>
            <person name="Grigoriev I.V."/>
            <person name="Nagy L.G."/>
            <person name="Martin F."/>
            <person name="Kauserud H."/>
        </authorList>
    </citation>
    <scope>NUCLEOTIDE SEQUENCE</scope>
    <source>
        <strain evidence="2">CBHHK182m</strain>
    </source>
</reference>
<keyword evidence="1" id="KW-0732">Signal</keyword>
<gene>
    <name evidence="2" type="ORF">B0H16DRAFT_1898493</name>
</gene>
<accession>A0AAD7HAQ5</accession>
<organism evidence="2 3">
    <name type="scientific">Mycena metata</name>
    <dbReference type="NCBI Taxonomy" id="1033252"/>
    <lineage>
        <taxon>Eukaryota</taxon>
        <taxon>Fungi</taxon>
        <taxon>Dikarya</taxon>
        <taxon>Basidiomycota</taxon>
        <taxon>Agaricomycotina</taxon>
        <taxon>Agaricomycetes</taxon>
        <taxon>Agaricomycetidae</taxon>
        <taxon>Agaricales</taxon>
        <taxon>Marasmiineae</taxon>
        <taxon>Mycenaceae</taxon>
        <taxon>Mycena</taxon>
    </lineage>
</organism>
<dbReference type="Proteomes" id="UP001215598">
    <property type="component" value="Unassembled WGS sequence"/>
</dbReference>
<feature type="chain" id="PRO_5042282520" evidence="1">
    <location>
        <begin position="20"/>
        <end position="604"/>
    </location>
</feature>
<evidence type="ECO:0000313" key="3">
    <source>
        <dbReference type="Proteomes" id="UP001215598"/>
    </source>
</evidence>
<evidence type="ECO:0000256" key="1">
    <source>
        <dbReference type="SAM" id="SignalP"/>
    </source>
</evidence>
<protein>
    <submittedName>
        <fullName evidence="2">Uncharacterized protein</fullName>
    </submittedName>
</protein>
<evidence type="ECO:0000313" key="2">
    <source>
        <dbReference type="EMBL" id="KAJ7716145.1"/>
    </source>
</evidence>
<proteinExistence type="predicted"/>